<evidence type="ECO:0000259" key="2">
    <source>
        <dbReference type="Pfam" id="PF17733"/>
    </source>
</evidence>
<dbReference type="OrthoDB" id="9936937at2759"/>
<gene>
    <name evidence="4" type="ORF">PDE_09119</name>
</gene>
<dbReference type="STRING" id="933388.S7ZTW1"/>
<dbReference type="PANTHER" id="PTHR36855">
    <property type="entry name" value="CHROMOSOME 10, WHOLE GENOME SHOTGUN SEQUENCE"/>
    <property type="match status" value="1"/>
</dbReference>
<dbReference type="PhylomeDB" id="S7ZTW1"/>
<protein>
    <submittedName>
        <fullName evidence="4">Uncharacterized protein</fullName>
    </submittedName>
</protein>
<dbReference type="EMBL" id="KB644415">
    <property type="protein sequence ID" value="EPS34155.1"/>
    <property type="molecule type" value="Genomic_DNA"/>
</dbReference>
<evidence type="ECO:0000313" key="5">
    <source>
        <dbReference type="Proteomes" id="UP000019376"/>
    </source>
</evidence>
<evidence type="ECO:0000313" key="4">
    <source>
        <dbReference type="EMBL" id="EPS34155.1"/>
    </source>
</evidence>
<feature type="compositionally biased region" description="Polar residues" evidence="1">
    <location>
        <begin position="83"/>
        <end position="97"/>
    </location>
</feature>
<organism evidence="4 5">
    <name type="scientific">Penicillium oxalicum (strain 114-2 / CGMCC 5302)</name>
    <name type="common">Penicillium decumbens</name>
    <dbReference type="NCBI Taxonomy" id="933388"/>
    <lineage>
        <taxon>Eukaryota</taxon>
        <taxon>Fungi</taxon>
        <taxon>Dikarya</taxon>
        <taxon>Ascomycota</taxon>
        <taxon>Pezizomycotina</taxon>
        <taxon>Eurotiomycetes</taxon>
        <taxon>Eurotiomycetidae</taxon>
        <taxon>Eurotiales</taxon>
        <taxon>Aspergillaceae</taxon>
        <taxon>Penicillium</taxon>
    </lineage>
</organism>
<dbReference type="AlphaFoldDB" id="S7ZTW1"/>
<proteinExistence type="predicted"/>
<evidence type="ECO:0000259" key="3">
    <source>
        <dbReference type="Pfam" id="PF25871"/>
    </source>
</evidence>
<sequence length="180" mass="19633">MTDSHQTSTFAKLKAYPFTSDPEFANGLAIILNHPGTPASEEEITRDDDLVLKAKCFFFSRKENITPAIDFSAYKAWLSGESVESSPTQAEAGSSRQNKLDTEAADLNPDTSAPEPAYPNSFAHIVELITTGKPIPGIEQIPDTVLEGHDISSEKPRRRKPWEQDETTIPSADAVPSSTV</sequence>
<dbReference type="eggNOG" id="ENOG502S7YV">
    <property type="taxonomic scope" value="Eukaryota"/>
</dbReference>
<dbReference type="PANTHER" id="PTHR36855:SF1">
    <property type="entry name" value="PEROXISOME MEMBRANE ANCHOR PROTEIN PEX14P N-TERMINAL DOMAIN-CONTAINING PROTEIN"/>
    <property type="match status" value="1"/>
</dbReference>
<reference evidence="4 5" key="1">
    <citation type="journal article" date="2013" name="PLoS ONE">
        <title>Genomic and secretomic analyses reveal unique features of the lignocellulolytic enzyme system of Penicillium decumbens.</title>
        <authorList>
            <person name="Liu G."/>
            <person name="Zhang L."/>
            <person name="Wei X."/>
            <person name="Zou G."/>
            <person name="Qin Y."/>
            <person name="Ma L."/>
            <person name="Li J."/>
            <person name="Zheng H."/>
            <person name="Wang S."/>
            <person name="Wang C."/>
            <person name="Xun L."/>
            <person name="Zhao G.-P."/>
            <person name="Zhou Z."/>
            <person name="Qu Y."/>
        </authorList>
    </citation>
    <scope>NUCLEOTIDE SEQUENCE [LARGE SCALE GENOMIC DNA]</scope>
    <source>
        <strain evidence="5">114-2 / CGMCC 5302</strain>
    </source>
</reference>
<feature type="domain" description="Peroxisomal membrane protein PEX14-like KPWE" evidence="2">
    <location>
        <begin position="118"/>
        <end position="164"/>
    </location>
</feature>
<dbReference type="Proteomes" id="UP000019376">
    <property type="component" value="Unassembled WGS sequence"/>
</dbReference>
<feature type="domain" description="PEX14-like helix-turn-helix" evidence="3">
    <location>
        <begin position="8"/>
        <end position="80"/>
    </location>
</feature>
<dbReference type="Pfam" id="PF17733">
    <property type="entry name" value="KPWE_dom"/>
    <property type="match status" value="1"/>
</dbReference>
<dbReference type="InterPro" id="IPR058841">
    <property type="entry name" value="HTH_76"/>
</dbReference>
<feature type="compositionally biased region" description="Basic and acidic residues" evidence="1">
    <location>
        <begin position="146"/>
        <end position="155"/>
    </location>
</feature>
<dbReference type="Pfam" id="PF25871">
    <property type="entry name" value="HTH_76"/>
    <property type="match status" value="1"/>
</dbReference>
<evidence type="ECO:0000256" key="1">
    <source>
        <dbReference type="SAM" id="MobiDB-lite"/>
    </source>
</evidence>
<keyword evidence="5" id="KW-1185">Reference proteome</keyword>
<feature type="region of interest" description="Disordered" evidence="1">
    <location>
        <begin position="83"/>
        <end position="118"/>
    </location>
</feature>
<name>S7ZTW1_PENO1</name>
<accession>S7ZTW1</accession>
<dbReference type="HOGENOM" id="CLU_070882_2_0_1"/>
<feature type="region of interest" description="Disordered" evidence="1">
    <location>
        <begin position="139"/>
        <end position="180"/>
    </location>
</feature>
<dbReference type="InterPro" id="IPR040554">
    <property type="entry name" value="KPWE_PEX14_dom"/>
</dbReference>